<dbReference type="InterPro" id="IPR000718">
    <property type="entry name" value="Peptidase_M13"/>
</dbReference>
<evidence type="ECO:0000313" key="11">
    <source>
        <dbReference type="Proteomes" id="UP001498476"/>
    </source>
</evidence>
<dbReference type="InterPro" id="IPR042089">
    <property type="entry name" value="Peptidase_M13_dom_2"/>
</dbReference>
<comment type="cofactor">
    <cofactor evidence="1">
        <name>Zn(2+)</name>
        <dbReference type="ChEBI" id="CHEBI:29105"/>
    </cofactor>
</comment>
<evidence type="ECO:0000313" key="10">
    <source>
        <dbReference type="EMBL" id="KAK7423017.1"/>
    </source>
</evidence>
<evidence type="ECO:0000259" key="8">
    <source>
        <dbReference type="Pfam" id="PF01431"/>
    </source>
</evidence>
<name>A0ABR1HQD2_9HYPO</name>
<evidence type="ECO:0000256" key="5">
    <source>
        <dbReference type="ARBA" id="ARBA00022801"/>
    </source>
</evidence>
<accession>A0ABR1HQD2</accession>
<dbReference type="Gene3D" id="3.40.390.10">
    <property type="entry name" value="Collagenase (Catalytic Domain)"/>
    <property type="match status" value="1"/>
</dbReference>
<keyword evidence="3" id="KW-0645">Protease</keyword>
<keyword evidence="5" id="KW-0378">Hydrolase</keyword>
<feature type="domain" description="Peptidase M13 N-terminal" evidence="9">
    <location>
        <begin position="57"/>
        <end position="435"/>
    </location>
</feature>
<dbReference type="InterPro" id="IPR024079">
    <property type="entry name" value="MetalloPept_cat_dom_sf"/>
</dbReference>
<evidence type="ECO:0000256" key="1">
    <source>
        <dbReference type="ARBA" id="ARBA00001947"/>
    </source>
</evidence>
<dbReference type="EMBL" id="JAZAVJ010000012">
    <property type="protein sequence ID" value="KAK7423017.1"/>
    <property type="molecule type" value="Genomic_DNA"/>
</dbReference>
<organism evidence="10 11">
    <name type="scientific">Neonectria punicea</name>
    <dbReference type="NCBI Taxonomy" id="979145"/>
    <lineage>
        <taxon>Eukaryota</taxon>
        <taxon>Fungi</taxon>
        <taxon>Dikarya</taxon>
        <taxon>Ascomycota</taxon>
        <taxon>Pezizomycotina</taxon>
        <taxon>Sordariomycetes</taxon>
        <taxon>Hypocreomycetidae</taxon>
        <taxon>Hypocreales</taxon>
        <taxon>Nectriaceae</taxon>
        <taxon>Neonectria</taxon>
    </lineage>
</organism>
<gene>
    <name evidence="10" type="ORF">QQX98_001307</name>
</gene>
<feature type="domain" description="Peptidase M13 C-terminal" evidence="8">
    <location>
        <begin position="495"/>
        <end position="695"/>
    </location>
</feature>
<evidence type="ECO:0000259" key="9">
    <source>
        <dbReference type="Pfam" id="PF05649"/>
    </source>
</evidence>
<evidence type="ECO:0000256" key="7">
    <source>
        <dbReference type="ARBA" id="ARBA00023049"/>
    </source>
</evidence>
<evidence type="ECO:0008006" key="12">
    <source>
        <dbReference type="Google" id="ProtNLM"/>
    </source>
</evidence>
<comment type="caution">
    <text evidence="10">The sequence shown here is derived from an EMBL/GenBank/DDBJ whole genome shotgun (WGS) entry which is preliminary data.</text>
</comment>
<sequence>MAPHDIIARTSDLCTTPACIHLASEVLWSLAPNYTDIDPCTDFDKRQDFTVALKAQQDDTFNTLRDILEGPYPDSGWITVDLTDEQIEADKQNLAKIQKAYDVCVNYTALEEDGLKPLAAFVKTVVAEFPTYDTESLPFDHSVAMGKTLALFEGLGIATTQRIGPSQNDFDPNESLLNIVPPTSSDVPAEQFLAEYIELAATLIASVHPANVTVKQAAALMQSVLLWEASVAEVVESGLSSGQVTVSLAEIQMAAPQLNYQYVISQLAPEGYNADRVVVTGPTYFQNLSQIVSQTPSEVLQTFFVWKAISALSPYIESAPTNAYNNFRARVSGDPENLTPRWKECISLLDEGVSWINSDENAKSTVGPSGLTWILTRFFLERSYSMEAKNLTSNIVDNLQASFLERIESREWASADVKKAAAEKLHATTKQIAWPTDPDAVDPLKTKEYYEDAVITSSNPLNALAMAKANVAKKWAILGKPFPKGFFISSTLIVNAFHWSGQNQMILLAGIQQFPLYDVDFPPYMLYGGMGSVVGHEITHGFDTSGRQYDMTGNKTTWWDEATIERFTEKAQCFVEQYGKFTVTGPNGTKVHVDGEQTINENIADAGGVVSSYGAWQKWQAEKGKAKSLPGLDKFTHEQLFFVKWGQAWCKNISPEEAVTLMKGDVHSPNDARIKLTLQNSAGFKEAFKCPKKEPVCELW</sequence>
<dbReference type="CDD" id="cd08662">
    <property type="entry name" value="M13"/>
    <property type="match status" value="1"/>
</dbReference>
<evidence type="ECO:0000256" key="4">
    <source>
        <dbReference type="ARBA" id="ARBA00022723"/>
    </source>
</evidence>
<evidence type="ECO:0000256" key="6">
    <source>
        <dbReference type="ARBA" id="ARBA00022833"/>
    </source>
</evidence>
<reference evidence="10 11" key="1">
    <citation type="journal article" date="2025" name="Microbiol. Resour. Announc.">
        <title>Draft genome sequences for Neonectria magnoliae and Neonectria punicea, canker pathogens of Liriodendron tulipifera and Acer saccharum in West Virginia.</title>
        <authorList>
            <person name="Petronek H.M."/>
            <person name="Kasson M.T."/>
            <person name="Metheny A.M."/>
            <person name="Stauder C.M."/>
            <person name="Lovett B."/>
            <person name="Lynch S.C."/>
            <person name="Garnas J.R."/>
            <person name="Kasson L.R."/>
            <person name="Stajich J.E."/>
        </authorList>
    </citation>
    <scope>NUCLEOTIDE SEQUENCE [LARGE SCALE GENOMIC DNA]</scope>
    <source>
        <strain evidence="10 11">NRRL 64653</strain>
    </source>
</reference>
<dbReference type="InterPro" id="IPR018497">
    <property type="entry name" value="Peptidase_M13_C"/>
</dbReference>
<dbReference type="PRINTS" id="PR00786">
    <property type="entry name" value="NEPRILYSIN"/>
</dbReference>
<dbReference type="PANTHER" id="PTHR11733">
    <property type="entry name" value="ZINC METALLOPROTEASE FAMILY M13 NEPRILYSIN-RELATED"/>
    <property type="match status" value="1"/>
</dbReference>
<dbReference type="Proteomes" id="UP001498476">
    <property type="component" value="Unassembled WGS sequence"/>
</dbReference>
<evidence type="ECO:0000256" key="2">
    <source>
        <dbReference type="ARBA" id="ARBA00007357"/>
    </source>
</evidence>
<protein>
    <recommendedName>
        <fullName evidence="12">Endothelin-converting enzyme 1</fullName>
    </recommendedName>
</protein>
<keyword evidence="6" id="KW-0862">Zinc</keyword>
<dbReference type="InterPro" id="IPR008753">
    <property type="entry name" value="Peptidase_M13_N"/>
</dbReference>
<keyword evidence="7" id="KW-0482">Metalloprotease</keyword>
<dbReference type="Pfam" id="PF05649">
    <property type="entry name" value="Peptidase_M13_N"/>
    <property type="match status" value="1"/>
</dbReference>
<keyword evidence="4" id="KW-0479">Metal-binding</keyword>
<proteinExistence type="inferred from homology"/>
<dbReference type="Gene3D" id="1.10.1380.10">
    <property type="entry name" value="Neutral endopeptidase , domain2"/>
    <property type="match status" value="1"/>
</dbReference>
<evidence type="ECO:0000256" key="3">
    <source>
        <dbReference type="ARBA" id="ARBA00022670"/>
    </source>
</evidence>
<dbReference type="PANTHER" id="PTHR11733:SF167">
    <property type="entry name" value="FI17812P1-RELATED"/>
    <property type="match status" value="1"/>
</dbReference>
<dbReference type="SUPFAM" id="SSF55486">
    <property type="entry name" value="Metalloproteases ('zincins'), catalytic domain"/>
    <property type="match status" value="1"/>
</dbReference>
<dbReference type="PROSITE" id="PS51885">
    <property type="entry name" value="NEPRILYSIN"/>
    <property type="match status" value="1"/>
</dbReference>
<dbReference type="Pfam" id="PF01431">
    <property type="entry name" value="Peptidase_M13"/>
    <property type="match status" value="1"/>
</dbReference>
<comment type="similarity">
    <text evidence="2">Belongs to the peptidase M13 family.</text>
</comment>
<keyword evidence="11" id="KW-1185">Reference proteome</keyword>